<reference evidence="1 2" key="1">
    <citation type="submission" date="2014-12" db="EMBL/GenBank/DDBJ databases">
        <title>Draft Genome Sequence of Pseudoalteromonas luteoviolacea HI1.</title>
        <authorList>
            <person name="Asahina A.Y."/>
            <person name="Hadfield M.G."/>
        </authorList>
    </citation>
    <scope>NUCLEOTIDE SEQUENCE [LARGE SCALE GENOMIC DNA]</scope>
    <source>
        <strain evidence="1 2">HI1</strain>
    </source>
</reference>
<dbReference type="EMBL" id="JWIC01000005">
    <property type="protein sequence ID" value="KID57274.1"/>
    <property type="molecule type" value="Genomic_DNA"/>
</dbReference>
<organism evidence="1 2">
    <name type="scientific">Pseudoalteromonas luteoviolacea</name>
    <dbReference type="NCBI Taxonomy" id="43657"/>
    <lineage>
        <taxon>Bacteria</taxon>
        <taxon>Pseudomonadati</taxon>
        <taxon>Pseudomonadota</taxon>
        <taxon>Gammaproteobacteria</taxon>
        <taxon>Alteromonadales</taxon>
        <taxon>Pseudoalteromonadaceae</taxon>
        <taxon>Pseudoalteromonas</taxon>
    </lineage>
</organism>
<dbReference type="OrthoDB" id="5704626at2"/>
<sequence>MIRFTLWPIFIIFIVGCSSTKYTFDYANCGSQDWQALGHETALSGDNVRLFDTVKQTCGDTLNPNAQNQFVSGYSAGLIEYCTYETGYQHATEGSSQTDICPFDLQLDYQKGFAHGQRKRTEIDEYMARQKREVYRHKQNQISKKKPRVEIK</sequence>
<evidence type="ECO:0000313" key="1">
    <source>
        <dbReference type="EMBL" id="KID57274.1"/>
    </source>
</evidence>
<dbReference type="RefSeq" id="WP_039609047.1">
    <property type="nucleotide sequence ID" value="NZ_JWIC01000005.1"/>
</dbReference>
<dbReference type="Proteomes" id="UP000031327">
    <property type="component" value="Unassembled WGS sequence"/>
</dbReference>
<gene>
    <name evidence="1" type="ORF">JF50_08580</name>
</gene>
<evidence type="ECO:0000313" key="2">
    <source>
        <dbReference type="Proteomes" id="UP000031327"/>
    </source>
</evidence>
<accession>A0A0C1MJS6</accession>
<dbReference type="InterPro" id="IPR021242">
    <property type="entry name" value="DUF2799"/>
</dbReference>
<comment type="caution">
    <text evidence="1">The sequence shown here is derived from an EMBL/GenBank/DDBJ whole genome shotgun (WGS) entry which is preliminary data.</text>
</comment>
<proteinExistence type="predicted"/>
<dbReference type="AlphaFoldDB" id="A0A0C1MJS6"/>
<protein>
    <recommendedName>
        <fullName evidence="3">DUF2799 domain-containing protein</fullName>
    </recommendedName>
</protein>
<dbReference type="PROSITE" id="PS51257">
    <property type="entry name" value="PROKAR_LIPOPROTEIN"/>
    <property type="match status" value="1"/>
</dbReference>
<evidence type="ECO:0008006" key="3">
    <source>
        <dbReference type="Google" id="ProtNLM"/>
    </source>
</evidence>
<name>A0A0C1MJS6_9GAMM</name>
<dbReference type="Pfam" id="PF10973">
    <property type="entry name" value="DUF2799"/>
    <property type="match status" value="1"/>
</dbReference>